<dbReference type="InterPro" id="IPR001611">
    <property type="entry name" value="Leu-rich_rpt"/>
</dbReference>
<keyword evidence="11" id="KW-0677">Repeat</keyword>
<evidence type="ECO:0000256" key="18">
    <source>
        <dbReference type="ARBA" id="ARBA00023180"/>
    </source>
</evidence>
<evidence type="ECO:0000256" key="5">
    <source>
        <dbReference type="ARBA" id="ARBA00022475"/>
    </source>
</evidence>
<evidence type="ECO:0000256" key="9">
    <source>
        <dbReference type="ARBA" id="ARBA00022692"/>
    </source>
</evidence>
<evidence type="ECO:0000256" key="13">
    <source>
        <dbReference type="ARBA" id="ARBA00022777"/>
    </source>
</evidence>
<dbReference type="SMART" id="SM00369">
    <property type="entry name" value="LRR_TYP"/>
    <property type="match status" value="8"/>
</dbReference>
<keyword evidence="10 23" id="KW-0732">Signal</keyword>
<dbReference type="Proteomes" id="UP000283530">
    <property type="component" value="Unassembled WGS sequence"/>
</dbReference>
<evidence type="ECO:0000256" key="22">
    <source>
        <dbReference type="SAM" id="Phobius"/>
    </source>
</evidence>
<dbReference type="SMART" id="SM00220">
    <property type="entry name" value="S_TKc"/>
    <property type="match status" value="1"/>
</dbReference>
<dbReference type="GO" id="GO:0005886">
    <property type="term" value="C:plasma membrane"/>
    <property type="evidence" value="ECO:0007669"/>
    <property type="project" value="UniProtKB-SubCell"/>
</dbReference>
<dbReference type="SMART" id="SM00365">
    <property type="entry name" value="LRR_SD22"/>
    <property type="match status" value="6"/>
</dbReference>
<dbReference type="PROSITE" id="PS51450">
    <property type="entry name" value="LRR"/>
    <property type="match status" value="1"/>
</dbReference>
<evidence type="ECO:0000256" key="21">
    <source>
        <dbReference type="PROSITE-ProRule" id="PRU10141"/>
    </source>
</evidence>
<keyword evidence="7" id="KW-0433">Leucine-rich repeat</keyword>
<dbReference type="InterPro" id="IPR017441">
    <property type="entry name" value="Protein_kinase_ATP_BS"/>
</dbReference>
<dbReference type="Pfam" id="PF08263">
    <property type="entry name" value="LRRNT_2"/>
    <property type="match status" value="1"/>
</dbReference>
<dbReference type="InterPro" id="IPR032675">
    <property type="entry name" value="LRR_dom_sf"/>
</dbReference>
<dbReference type="InterPro" id="IPR008271">
    <property type="entry name" value="Ser/Thr_kinase_AS"/>
</dbReference>
<sequence length="1073" mass="117827">MLCKFHVSPAPLHHLLLLLPLLCIFLSFVSPNNACTQVERNSLLSFLLNISSTPPLNWVVTAQSPDCCNWEGVSCNSNGSVTRLWLPRRGLRGPISPSLGLLPHLSDLNLSGNSLSGGIPAGLLDHLELFDLSSNTLVGEFPSLSLASNLTFLNASNNSFSGLFPSSICVNSTHLRVLDLSFNRFTDPIPQLGPCSELQIFRAGSNNLSGNVPDDLLDMVALQQLSLPFNRLSGNLSDRIVGLVNLTVLELNNNELDGGVPPEVGKMANLEQLLLFSNRLTGNLPSSLSNCTRLKTLNLRDNSLVGEISVVDYSNFTQLTTLDLGNNFFSGELPGSLYSCKSLTALRLAKNELEGEILSDMRYLQSLSYLSLSNNRFRNITSAFRILMGCRNLTAVLLSRNFIGEEIPNSVGVDLSSLQNLRVLGLADCHLKGTIPAWLIKLERLEVLDLSINQLSGSIPGWLGTLPNLFYLDLSSNLLTGELPTEITGIPTLVSEEAAARIDTRYLELPVFVRPWNSSRLQYNQLSGLPPAIILRNNSLSGAIPPEMGHLEVLHVLDLSHNNFTGIIPDQLSNLTNLERLDLSWNHLSGVIPQSLKSLHFLSYFSAAYNNLQGQIPTGSQFDTFGSSSFAGNPGLCGLVLSQNCSSEREGETFSSPAPKYPTKKLLVGVVVGVCLGGGFVLTLLALWMLSNRRINPGLSVDSKFDIDIVSSNSNLGFVPDDIIKNSGSVMLFPVNNAFKDLTLSDILSGTNNFDQANIIGCGGFGLVYKATLANGVKLAIKRLSGDMCLMEREFKAEVEALSTAQHQNLVSLRAYCVHGNFRLLIYSYMENGSLDYWLHEKVDGGARLDWPTRLRIAQGASQGLAYMHQICEPHIVHRDIKSSNILLNGDFEAHLADFGLSRLILPYNTHVTTELVGTLGYIPPEYGQAWVATLRGDIYSFGIVMLELLTGRRPVEVFKPKMSRELVVWVQQMRCLGKQDEVFESSLRGKGLEDQMRQMLDVACKCINHNPMERPTIKQRIPYEIEVQDRLMSCDILFGVLLFSFPAACFPIQHIANTKLISNSSSLAVEFA</sequence>
<dbReference type="AlphaFoldDB" id="A0A443PYE9"/>
<evidence type="ECO:0000313" key="26">
    <source>
        <dbReference type="Proteomes" id="UP000283530"/>
    </source>
</evidence>
<dbReference type="PROSITE" id="PS50011">
    <property type="entry name" value="PROTEIN_KINASE_DOM"/>
    <property type="match status" value="1"/>
</dbReference>
<organism evidence="25 26">
    <name type="scientific">Cinnamomum micranthum f. kanehirae</name>
    <dbReference type="NCBI Taxonomy" id="337451"/>
    <lineage>
        <taxon>Eukaryota</taxon>
        <taxon>Viridiplantae</taxon>
        <taxon>Streptophyta</taxon>
        <taxon>Embryophyta</taxon>
        <taxon>Tracheophyta</taxon>
        <taxon>Spermatophyta</taxon>
        <taxon>Magnoliopsida</taxon>
        <taxon>Magnoliidae</taxon>
        <taxon>Laurales</taxon>
        <taxon>Lauraceae</taxon>
        <taxon>Cinnamomum</taxon>
    </lineage>
</organism>
<feature type="signal peptide" evidence="23">
    <location>
        <begin position="1"/>
        <end position="31"/>
    </location>
</feature>
<comment type="catalytic activity">
    <reaction evidence="20">
        <text>L-seryl-[protein] + ATP = O-phospho-L-seryl-[protein] + ADP + H(+)</text>
        <dbReference type="Rhea" id="RHEA:17989"/>
        <dbReference type="Rhea" id="RHEA-COMP:9863"/>
        <dbReference type="Rhea" id="RHEA-COMP:11604"/>
        <dbReference type="ChEBI" id="CHEBI:15378"/>
        <dbReference type="ChEBI" id="CHEBI:29999"/>
        <dbReference type="ChEBI" id="CHEBI:30616"/>
        <dbReference type="ChEBI" id="CHEBI:83421"/>
        <dbReference type="ChEBI" id="CHEBI:456216"/>
        <dbReference type="EC" id="2.7.11.1"/>
    </reaction>
</comment>
<evidence type="ECO:0000256" key="7">
    <source>
        <dbReference type="ARBA" id="ARBA00022614"/>
    </source>
</evidence>
<keyword evidence="8" id="KW-0808">Transferase</keyword>
<keyword evidence="18" id="KW-0325">Glycoprotein</keyword>
<dbReference type="OrthoDB" id="647974at2759"/>
<feature type="chain" id="PRO_5019567863" description="non-specific serine/threonine protein kinase" evidence="23">
    <location>
        <begin position="32"/>
        <end position="1073"/>
    </location>
</feature>
<evidence type="ECO:0000256" key="17">
    <source>
        <dbReference type="ARBA" id="ARBA00023170"/>
    </source>
</evidence>
<evidence type="ECO:0000256" key="23">
    <source>
        <dbReference type="SAM" id="SignalP"/>
    </source>
</evidence>
<evidence type="ECO:0000256" key="15">
    <source>
        <dbReference type="ARBA" id="ARBA00022989"/>
    </source>
</evidence>
<dbReference type="Pfam" id="PF00560">
    <property type="entry name" value="LRR_1"/>
    <property type="match status" value="6"/>
</dbReference>
<keyword evidence="26" id="KW-1185">Reference proteome</keyword>
<dbReference type="FunFam" id="3.80.10.10:FF:000041">
    <property type="entry name" value="LRR receptor-like serine/threonine-protein kinase ERECTA"/>
    <property type="match status" value="1"/>
</dbReference>
<proteinExistence type="inferred from homology"/>
<evidence type="ECO:0000256" key="10">
    <source>
        <dbReference type="ARBA" id="ARBA00022729"/>
    </source>
</evidence>
<gene>
    <name evidence="25" type="ORF">CKAN_02515200</name>
</gene>
<comment type="similarity">
    <text evidence="3">Belongs to the RLP family.</text>
</comment>
<dbReference type="PRINTS" id="PR00019">
    <property type="entry name" value="LEURICHRPT"/>
</dbReference>
<evidence type="ECO:0000256" key="2">
    <source>
        <dbReference type="ARBA" id="ARBA00008684"/>
    </source>
</evidence>
<evidence type="ECO:0000256" key="11">
    <source>
        <dbReference type="ARBA" id="ARBA00022737"/>
    </source>
</evidence>
<dbReference type="GO" id="GO:0033612">
    <property type="term" value="F:receptor serine/threonine kinase binding"/>
    <property type="evidence" value="ECO:0007669"/>
    <property type="project" value="TreeGrafter"/>
</dbReference>
<dbReference type="Pfam" id="PF00069">
    <property type="entry name" value="Pkinase"/>
    <property type="match status" value="1"/>
</dbReference>
<evidence type="ECO:0000256" key="12">
    <source>
        <dbReference type="ARBA" id="ARBA00022741"/>
    </source>
</evidence>
<evidence type="ECO:0000256" key="8">
    <source>
        <dbReference type="ARBA" id="ARBA00022679"/>
    </source>
</evidence>
<keyword evidence="6" id="KW-0723">Serine/threonine-protein kinase</keyword>
<keyword evidence="9 22" id="KW-0812">Transmembrane</keyword>
<dbReference type="Pfam" id="PF13855">
    <property type="entry name" value="LRR_8"/>
    <property type="match status" value="2"/>
</dbReference>
<dbReference type="SUPFAM" id="SSF52047">
    <property type="entry name" value="RNI-like"/>
    <property type="match status" value="1"/>
</dbReference>
<evidence type="ECO:0000256" key="20">
    <source>
        <dbReference type="ARBA" id="ARBA00048679"/>
    </source>
</evidence>
<keyword evidence="12 21" id="KW-0547">Nucleotide-binding</keyword>
<evidence type="ECO:0000256" key="4">
    <source>
        <dbReference type="ARBA" id="ARBA00012513"/>
    </source>
</evidence>
<dbReference type="GO" id="GO:0004674">
    <property type="term" value="F:protein serine/threonine kinase activity"/>
    <property type="evidence" value="ECO:0007669"/>
    <property type="project" value="UniProtKB-KW"/>
</dbReference>
<keyword evidence="15 22" id="KW-1133">Transmembrane helix</keyword>
<comment type="subcellular location">
    <subcellularLocation>
        <location evidence="1">Cell membrane</location>
    </subcellularLocation>
</comment>
<feature type="domain" description="Protein kinase" evidence="24">
    <location>
        <begin position="754"/>
        <end position="1032"/>
    </location>
</feature>
<evidence type="ECO:0000256" key="16">
    <source>
        <dbReference type="ARBA" id="ARBA00023136"/>
    </source>
</evidence>
<feature type="transmembrane region" description="Helical" evidence="22">
    <location>
        <begin position="666"/>
        <end position="690"/>
    </location>
</feature>
<feature type="binding site" evidence="21">
    <location>
        <position position="782"/>
    </location>
    <ligand>
        <name>ATP</name>
        <dbReference type="ChEBI" id="CHEBI:30616"/>
    </ligand>
</feature>
<keyword evidence="14 21" id="KW-0067">ATP-binding</keyword>
<dbReference type="PROSITE" id="PS00107">
    <property type="entry name" value="PROTEIN_KINASE_ATP"/>
    <property type="match status" value="1"/>
</dbReference>
<keyword evidence="17 25" id="KW-0675">Receptor</keyword>
<keyword evidence="5" id="KW-1003">Cell membrane</keyword>
<dbReference type="PANTHER" id="PTHR48056">
    <property type="entry name" value="LRR RECEPTOR-LIKE SERINE/THREONINE-PROTEIN KINASE-RELATED"/>
    <property type="match status" value="1"/>
</dbReference>
<dbReference type="FunFam" id="1.10.510.10:FF:000309">
    <property type="entry name" value="Leucine-rich repeat receptor-like protein kinase"/>
    <property type="match status" value="1"/>
</dbReference>
<accession>A0A443PYE9</accession>
<comment type="similarity">
    <text evidence="2">Belongs to the protein kinase superfamily. Ser/Thr protein kinase family.</text>
</comment>
<dbReference type="FunFam" id="3.80.10.10:FF:000213">
    <property type="entry name" value="Tyrosine-sulfated glycopeptide receptor 1"/>
    <property type="match status" value="1"/>
</dbReference>
<evidence type="ECO:0000313" key="25">
    <source>
        <dbReference type="EMBL" id="RWR95796.1"/>
    </source>
</evidence>
<dbReference type="InterPro" id="IPR013210">
    <property type="entry name" value="LRR_N_plant-typ"/>
</dbReference>
<dbReference type="InterPro" id="IPR000719">
    <property type="entry name" value="Prot_kinase_dom"/>
</dbReference>
<dbReference type="GO" id="GO:0005524">
    <property type="term" value="F:ATP binding"/>
    <property type="evidence" value="ECO:0007669"/>
    <property type="project" value="UniProtKB-UniRule"/>
</dbReference>
<dbReference type="EC" id="2.7.11.1" evidence="4"/>
<comment type="catalytic activity">
    <reaction evidence="19">
        <text>L-threonyl-[protein] + ATP = O-phospho-L-threonyl-[protein] + ADP + H(+)</text>
        <dbReference type="Rhea" id="RHEA:46608"/>
        <dbReference type="Rhea" id="RHEA-COMP:11060"/>
        <dbReference type="Rhea" id="RHEA-COMP:11605"/>
        <dbReference type="ChEBI" id="CHEBI:15378"/>
        <dbReference type="ChEBI" id="CHEBI:30013"/>
        <dbReference type="ChEBI" id="CHEBI:30616"/>
        <dbReference type="ChEBI" id="CHEBI:61977"/>
        <dbReference type="ChEBI" id="CHEBI:456216"/>
        <dbReference type="EC" id="2.7.11.1"/>
    </reaction>
</comment>
<reference evidence="25 26" key="1">
    <citation type="journal article" date="2019" name="Nat. Plants">
        <title>Stout camphor tree genome fills gaps in understanding of flowering plant genome evolution.</title>
        <authorList>
            <person name="Chaw S.M."/>
            <person name="Liu Y.C."/>
            <person name="Wu Y.W."/>
            <person name="Wang H.Y."/>
            <person name="Lin C.I."/>
            <person name="Wu C.S."/>
            <person name="Ke H.M."/>
            <person name="Chang L.Y."/>
            <person name="Hsu C.Y."/>
            <person name="Yang H.T."/>
            <person name="Sudianto E."/>
            <person name="Hsu M.H."/>
            <person name="Wu K.P."/>
            <person name="Wang L.N."/>
            <person name="Leebens-Mack J.H."/>
            <person name="Tsai I.J."/>
        </authorList>
    </citation>
    <scope>NUCLEOTIDE SEQUENCE [LARGE SCALE GENOMIC DNA]</scope>
    <source>
        <strain evidence="26">cv. Chaw 1501</strain>
        <tissue evidence="25">Young leaves</tissue>
    </source>
</reference>
<comment type="caution">
    <text evidence="25">The sequence shown here is derived from an EMBL/GenBank/DDBJ whole genome shotgun (WGS) entry which is preliminary data.</text>
</comment>
<evidence type="ECO:0000256" key="1">
    <source>
        <dbReference type="ARBA" id="ARBA00004236"/>
    </source>
</evidence>
<dbReference type="Gene3D" id="3.80.10.10">
    <property type="entry name" value="Ribonuclease Inhibitor"/>
    <property type="match status" value="3"/>
</dbReference>
<dbReference type="Gene3D" id="3.30.200.20">
    <property type="entry name" value="Phosphorylase Kinase, domain 1"/>
    <property type="match status" value="1"/>
</dbReference>
<keyword evidence="16 22" id="KW-0472">Membrane</keyword>
<dbReference type="PROSITE" id="PS00108">
    <property type="entry name" value="PROTEIN_KINASE_ST"/>
    <property type="match status" value="1"/>
</dbReference>
<evidence type="ECO:0000256" key="14">
    <source>
        <dbReference type="ARBA" id="ARBA00022840"/>
    </source>
</evidence>
<dbReference type="InterPro" id="IPR011009">
    <property type="entry name" value="Kinase-like_dom_sf"/>
</dbReference>
<evidence type="ECO:0000259" key="24">
    <source>
        <dbReference type="PROSITE" id="PS50011"/>
    </source>
</evidence>
<evidence type="ECO:0000256" key="19">
    <source>
        <dbReference type="ARBA" id="ARBA00047899"/>
    </source>
</evidence>
<dbReference type="InterPro" id="IPR050647">
    <property type="entry name" value="Plant_LRR-RLKs"/>
</dbReference>
<dbReference type="SUPFAM" id="SSF52058">
    <property type="entry name" value="L domain-like"/>
    <property type="match status" value="2"/>
</dbReference>
<name>A0A443PYE9_9MAGN</name>
<keyword evidence="13" id="KW-0418">Kinase</keyword>
<dbReference type="PANTHER" id="PTHR48056:SF18">
    <property type="entry name" value="NON-SPECIFIC SERINE_THREONINE PROTEIN KINASE"/>
    <property type="match status" value="1"/>
</dbReference>
<dbReference type="InterPro" id="IPR003591">
    <property type="entry name" value="Leu-rich_rpt_typical-subtyp"/>
</dbReference>
<evidence type="ECO:0000256" key="6">
    <source>
        <dbReference type="ARBA" id="ARBA00022527"/>
    </source>
</evidence>
<dbReference type="STRING" id="337451.A0A443PYE9"/>
<dbReference type="EMBL" id="QPKB01000011">
    <property type="protein sequence ID" value="RWR95796.1"/>
    <property type="molecule type" value="Genomic_DNA"/>
</dbReference>
<dbReference type="Gene3D" id="1.10.510.10">
    <property type="entry name" value="Transferase(Phosphotransferase) domain 1"/>
    <property type="match status" value="1"/>
</dbReference>
<protein>
    <recommendedName>
        <fullName evidence="4">non-specific serine/threonine protein kinase</fullName>
        <ecNumber evidence="4">2.7.11.1</ecNumber>
    </recommendedName>
</protein>
<evidence type="ECO:0000256" key="3">
    <source>
        <dbReference type="ARBA" id="ARBA00009592"/>
    </source>
</evidence>
<dbReference type="SUPFAM" id="SSF56112">
    <property type="entry name" value="Protein kinase-like (PK-like)"/>
    <property type="match status" value="1"/>
</dbReference>